<dbReference type="EMBL" id="MN739658">
    <property type="protein sequence ID" value="QHT18608.1"/>
    <property type="molecule type" value="Genomic_DNA"/>
</dbReference>
<feature type="transmembrane region" description="Helical" evidence="1">
    <location>
        <begin position="35"/>
        <end position="54"/>
    </location>
</feature>
<evidence type="ECO:0000256" key="1">
    <source>
        <dbReference type="SAM" id="Phobius"/>
    </source>
</evidence>
<proteinExistence type="predicted"/>
<keyword evidence="1" id="KW-0812">Transmembrane</keyword>
<reference evidence="2" key="1">
    <citation type="journal article" date="2020" name="Nature">
        <title>Giant virus diversity and host interactions through global metagenomics.</title>
        <authorList>
            <person name="Schulz F."/>
            <person name="Roux S."/>
            <person name="Paez-Espino D."/>
            <person name="Jungbluth S."/>
            <person name="Walsh D.A."/>
            <person name="Denef V.J."/>
            <person name="McMahon K.D."/>
            <person name="Konstantinidis K.T."/>
            <person name="Eloe-Fadrosh E.A."/>
            <person name="Kyrpides N.C."/>
            <person name="Woyke T."/>
        </authorList>
    </citation>
    <scope>NUCLEOTIDE SEQUENCE</scope>
    <source>
        <strain evidence="2">GVMAG-M-3300023174-47</strain>
    </source>
</reference>
<protein>
    <submittedName>
        <fullName evidence="2">Uncharacterized protein</fullName>
    </submittedName>
</protein>
<keyword evidence="1" id="KW-0472">Membrane</keyword>
<accession>A0A6C0DNV4</accession>
<dbReference type="AlphaFoldDB" id="A0A6C0DNV4"/>
<evidence type="ECO:0000313" key="2">
    <source>
        <dbReference type="EMBL" id="QHT18608.1"/>
    </source>
</evidence>
<name>A0A6C0DNV4_9ZZZZ</name>
<sequence>MFRAIWGSLLFLFGLVIVGYTIYTMTVNTPTTTVGWVFQSFYLLGGLIVTYYGYRTLYPPPPPLMTIGGRRRY</sequence>
<keyword evidence="1" id="KW-1133">Transmembrane helix</keyword>
<organism evidence="2">
    <name type="scientific">viral metagenome</name>
    <dbReference type="NCBI Taxonomy" id="1070528"/>
    <lineage>
        <taxon>unclassified sequences</taxon>
        <taxon>metagenomes</taxon>
        <taxon>organismal metagenomes</taxon>
    </lineage>
</organism>